<reference evidence="1 2" key="1">
    <citation type="submission" date="2017-01" db="EMBL/GenBank/DDBJ databases">
        <authorList>
            <person name="Mah S.A."/>
            <person name="Swanson W.J."/>
            <person name="Moy G.W."/>
            <person name="Vacquier V.D."/>
        </authorList>
    </citation>
    <scope>NUCLEOTIDE SEQUENCE [LARGE SCALE GENOMIC DNA]</scope>
</reference>
<name>A0A1S6L3G1_9CAUD</name>
<accession>A0A1S6L3G1</accession>
<dbReference type="EMBL" id="KY448244">
    <property type="protein sequence ID" value="AQT28725.1"/>
    <property type="molecule type" value="Genomic_DNA"/>
</dbReference>
<gene>
    <name evidence="1" type="ORF">YOLOSWAG_251</name>
</gene>
<organism evidence="1 2">
    <name type="scientific">Erwinia phage vB_EamM_Yoloswag</name>
    <dbReference type="NCBI Taxonomy" id="1958956"/>
    <lineage>
        <taxon>Viruses</taxon>
        <taxon>Duplodnaviria</taxon>
        <taxon>Heunggongvirae</taxon>
        <taxon>Uroviricota</taxon>
        <taxon>Caudoviricetes</taxon>
        <taxon>Yoloswagvirus</taxon>
        <taxon>Yoloswagvirus yoloswag</taxon>
    </lineage>
</organism>
<proteinExistence type="predicted"/>
<dbReference type="Proteomes" id="UP000221250">
    <property type="component" value="Segment"/>
</dbReference>
<protein>
    <submittedName>
        <fullName evidence="1">Uncharacterized protein</fullName>
    </submittedName>
</protein>
<sequence>MFANVFFAISDYNELQNYCDLVNRHLSKTDRKLAVNEAYKDADCVADAVTSDKGEPLQVLHLIDGEYDVQDYYAVYFPTVERPTLELQYTAMPYDCNEAYPMLHCDATPAVFAQFIDALDQDAFHPDFVSPDVE</sequence>
<evidence type="ECO:0000313" key="2">
    <source>
        <dbReference type="Proteomes" id="UP000221250"/>
    </source>
</evidence>
<keyword evidence="2" id="KW-1185">Reference proteome</keyword>
<evidence type="ECO:0000313" key="1">
    <source>
        <dbReference type="EMBL" id="AQT28725.1"/>
    </source>
</evidence>